<dbReference type="GO" id="GO:0002940">
    <property type="term" value="P:tRNA N2-guanine methylation"/>
    <property type="evidence" value="ECO:0007669"/>
    <property type="project" value="TreeGrafter"/>
</dbReference>
<dbReference type="NCBIfam" id="TIGR00308">
    <property type="entry name" value="TRM1"/>
    <property type="match status" value="1"/>
</dbReference>
<dbReference type="EMBL" id="CP001931">
    <property type="protein sequence ID" value="ADC89179.1"/>
    <property type="molecule type" value="Genomic_DNA"/>
</dbReference>
<evidence type="ECO:0000313" key="9">
    <source>
        <dbReference type="Proteomes" id="UP000002043"/>
    </source>
</evidence>
<evidence type="ECO:0000256" key="3">
    <source>
        <dbReference type="ARBA" id="ARBA00022679"/>
    </source>
</evidence>
<dbReference type="Gene3D" id="3.30.56.70">
    <property type="entry name" value="N2,N2-dimethylguanosine tRNA methyltransferase, C-terminal domain"/>
    <property type="match status" value="1"/>
</dbReference>
<dbReference type="HOGENOM" id="CLU_010862_5_1_0"/>
<evidence type="ECO:0000256" key="6">
    <source>
        <dbReference type="ARBA" id="ARBA00022884"/>
    </source>
</evidence>
<evidence type="ECO:0000313" key="8">
    <source>
        <dbReference type="EMBL" id="ADC89179.1"/>
    </source>
</evidence>
<evidence type="ECO:0000256" key="1">
    <source>
        <dbReference type="ARBA" id="ARBA00022555"/>
    </source>
</evidence>
<gene>
    <name evidence="8" type="ordered locus">Thal_0545</name>
</gene>
<dbReference type="SUPFAM" id="SSF53335">
    <property type="entry name" value="S-adenosyl-L-methionine-dependent methyltransferases"/>
    <property type="match status" value="1"/>
</dbReference>
<dbReference type="PANTHER" id="PTHR10631">
    <property type="entry name" value="N 2 ,N 2 -DIMETHYLGUANOSINE TRNA METHYLTRANSFERASE"/>
    <property type="match status" value="1"/>
</dbReference>
<dbReference type="KEGG" id="tal:Thal_0545"/>
<dbReference type="InterPro" id="IPR002905">
    <property type="entry name" value="Trm1"/>
</dbReference>
<keyword evidence="2 8" id="KW-0489">Methyltransferase</keyword>
<dbReference type="PANTHER" id="PTHR10631:SF3">
    <property type="entry name" value="TRNA (GUANINE(26)-N(2))-DIMETHYLTRANSFERASE"/>
    <property type="match status" value="1"/>
</dbReference>
<dbReference type="STRING" id="638303.Thal_0545"/>
<keyword evidence="3 8" id="KW-0808">Transferase</keyword>
<dbReference type="GO" id="GO:0160104">
    <property type="term" value="F:tRNA (guanine(26)-N2)-dimethyltransferase activity"/>
    <property type="evidence" value="ECO:0007669"/>
    <property type="project" value="UniProtKB-EC"/>
</dbReference>
<evidence type="ECO:0000256" key="7">
    <source>
        <dbReference type="ARBA" id="ARBA00039099"/>
    </source>
</evidence>
<dbReference type="Pfam" id="PF02005">
    <property type="entry name" value="TRM"/>
    <property type="match status" value="1"/>
</dbReference>
<dbReference type="OrthoDB" id="9826at2"/>
<keyword evidence="6" id="KW-0694">RNA-binding</keyword>
<dbReference type="InterPro" id="IPR029063">
    <property type="entry name" value="SAM-dependent_MTases_sf"/>
</dbReference>
<keyword evidence="1" id="KW-0820">tRNA-binding</keyword>
<dbReference type="EC" id="2.1.1.216" evidence="7"/>
<evidence type="ECO:0000256" key="4">
    <source>
        <dbReference type="ARBA" id="ARBA00022691"/>
    </source>
</evidence>
<reference evidence="9" key="1">
    <citation type="journal article" date="2010" name="Stand. Genomic Sci.">
        <title>Complete genome sequence of Thermocrinis albus type strain (HI 11/12T).</title>
        <authorList>
            <person name="Wirth R."/>
            <person name="Sikorski J."/>
            <person name="Brambilla E."/>
            <person name="Misra M."/>
            <person name="Lapidus A."/>
            <person name="Copeland A."/>
            <person name="Nolan M."/>
            <person name="Lucas S."/>
            <person name="Chen F."/>
            <person name="Tice H."/>
            <person name="Cheng J.F."/>
            <person name="Han C."/>
            <person name="Detter J.C."/>
            <person name="Tapia R."/>
            <person name="Bruce D."/>
            <person name="Goodwin L."/>
            <person name="Pitluck S."/>
            <person name="Pati A."/>
            <person name="Anderson I."/>
            <person name="Ivanova N."/>
            <person name="Mavromatis K."/>
            <person name="Mikhailova N."/>
            <person name="Chen A."/>
            <person name="Palaniappan K."/>
            <person name="Bilek Y."/>
            <person name="Hader T."/>
            <person name="Land M."/>
            <person name="Hauser L."/>
            <person name="Chang Y.J."/>
            <person name="Jeffries C.D."/>
            <person name="Tindall B.J."/>
            <person name="Rohde M."/>
            <person name="Goker M."/>
            <person name="Bristow J."/>
            <person name="Eisen J.A."/>
            <person name="Markowitz V."/>
            <person name="Hugenholtz P."/>
            <person name="Kyrpides N.C."/>
            <person name="Klenk H.P."/>
        </authorList>
    </citation>
    <scope>NUCLEOTIDE SEQUENCE [LARGE SCALE GENOMIC DNA]</scope>
    <source>
        <strain evidence="9">DSM 14484 / JCM 11386 / HI 11/12</strain>
    </source>
</reference>
<dbReference type="GO" id="GO:0000049">
    <property type="term" value="F:tRNA binding"/>
    <property type="evidence" value="ECO:0007669"/>
    <property type="project" value="UniProtKB-KW"/>
</dbReference>
<evidence type="ECO:0000256" key="2">
    <source>
        <dbReference type="ARBA" id="ARBA00022603"/>
    </source>
</evidence>
<organism evidence="8 9">
    <name type="scientific">Thermocrinis albus (strain DSM 14484 / JCM 11386 / HI 11/12)</name>
    <dbReference type="NCBI Taxonomy" id="638303"/>
    <lineage>
        <taxon>Bacteria</taxon>
        <taxon>Pseudomonadati</taxon>
        <taxon>Aquificota</taxon>
        <taxon>Aquificia</taxon>
        <taxon>Aquificales</taxon>
        <taxon>Aquificaceae</taxon>
        <taxon>Thermocrinis</taxon>
    </lineage>
</organism>
<proteinExistence type="predicted"/>
<dbReference type="InterPro" id="IPR042296">
    <property type="entry name" value="tRNA_met_Trm1_C"/>
</dbReference>
<dbReference type="Proteomes" id="UP000002043">
    <property type="component" value="Chromosome"/>
</dbReference>
<name>D3SPU2_THEAH</name>
<keyword evidence="4" id="KW-0949">S-adenosyl-L-methionine</keyword>
<dbReference type="AlphaFoldDB" id="D3SPU2"/>
<dbReference type="eggNOG" id="COG1867">
    <property type="taxonomic scope" value="Bacteria"/>
</dbReference>
<keyword evidence="9" id="KW-1185">Reference proteome</keyword>
<dbReference type="RefSeq" id="WP_012991586.1">
    <property type="nucleotide sequence ID" value="NC_013894.1"/>
</dbReference>
<dbReference type="PROSITE" id="PS51626">
    <property type="entry name" value="SAM_MT_TRM1"/>
    <property type="match status" value="1"/>
</dbReference>
<keyword evidence="5" id="KW-0819">tRNA processing</keyword>
<protein>
    <recommendedName>
        <fullName evidence="7">tRNA (guanine(26)-N(2))-dimethyltransferase</fullName>
        <ecNumber evidence="7">2.1.1.216</ecNumber>
    </recommendedName>
</protein>
<sequence length="362" mass="41515">MVREGKALLQLREGVFYNPYMVVNRDLSLLVMLLLGDDIVVCDAMGASGVRSIRALLELPNVAKVLYNDADPSAIESFRQNAQLNQIDMSRVEIHCKDASLLLREIRNCHYVDIDPYGSPIPFLESSLFPVKRGGVLAVTATDTSVLSGTYPHTCLRRYASRPLLKAEFYHEVGLRILIKKVVEEGAKHDYAFIPIFSYSYRHHMRVFFKKDIGAKRTDQVVQQLGYILYCENCLYRESSFLENIRKVCPVCGSKILWSGPLWLGPLWNRDLVEDMWKNRGAILISEETNRLLKRIREEANHQSIGFYTMSSIGRALKVSNLPPMVKFLRKLEGVRTHISHEGFRTLLPHVEVLKRIHELLR</sequence>
<dbReference type="Gene3D" id="3.40.50.150">
    <property type="entry name" value="Vaccinia Virus protein VP39"/>
    <property type="match status" value="1"/>
</dbReference>
<evidence type="ECO:0000256" key="5">
    <source>
        <dbReference type="ARBA" id="ARBA00022694"/>
    </source>
</evidence>
<accession>D3SPU2</accession>